<protein>
    <submittedName>
        <fullName evidence="2">DUF2752 domain-containing protein</fullName>
    </submittedName>
</protein>
<dbReference type="OrthoDB" id="9815897at2"/>
<reference evidence="2 3" key="1">
    <citation type="submission" date="2019-08" db="EMBL/GenBank/DDBJ databases">
        <title>Genome of Aequorivita lipolytica Y10-2 (type strain).</title>
        <authorList>
            <person name="Bowman J.P."/>
        </authorList>
    </citation>
    <scope>NUCLEOTIDE SEQUENCE [LARGE SCALE GENOMIC DNA]</scope>
    <source>
        <strain evidence="2 3">Y10-2</strain>
    </source>
</reference>
<sequence>MLLSLLEPLYLETNKLYKIALVAALLGGFVVVYYFFNPSTAFFIPCPLYFTTGLYCPGCGSQRAIHLILHGNIFGAFRFNPLMVLTLPILVYGLGITIANWIFGSTYRFMLFYSKLFIFGYFGIAVIYWVLRNLPFYPFNLLAPSS</sequence>
<keyword evidence="1" id="KW-0472">Membrane</keyword>
<gene>
    <name evidence="2" type="ORF">ESV24_02725</name>
</gene>
<dbReference type="AlphaFoldDB" id="A0A5C6YST6"/>
<dbReference type="Pfam" id="PF10825">
    <property type="entry name" value="DUF2752"/>
    <property type="match status" value="1"/>
</dbReference>
<evidence type="ECO:0000313" key="2">
    <source>
        <dbReference type="EMBL" id="TXD70103.1"/>
    </source>
</evidence>
<keyword evidence="1" id="KW-1133">Transmembrane helix</keyword>
<evidence type="ECO:0000313" key="3">
    <source>
        <dbReference type="Proteomes" id="UP000321945"/>
    </source>
</evidence>
<name>A0A5C6YST6_9FLAO</name>
<feature type="transmembrane region" description="Helical" evidence="1">
    <location>
        <begin position="109"/>
        <end position="131"/>
    </location>
</feature>
<dbReference type="Proteomes" id="UP000321945">
    <property type="component" value="Unassembled WGS sequence"/>
</dbReference>
<accession>A0A5C6YST6</accession>
<proteinExistence type="predicted"/>
<comment type="caution">
    <text evidence="2">The sequence shown here is derived from an EMBL/GenBank/DDBJ whole genome shotgun (WGS) entry which is preliminary data.</text>
</comment>
<evidence type="ECO:0000256" key="1">
    <source>
        <dbReference type="SAM" id="Phobius"/>
    </source>
</evidence>
<keyword evidence="3" id="KW-1185">Reference proteome</keyword>
<dbReference type="EMBL" id="VORU01000002">
    <property type="protein sequence ID" value="TXD70103.1"/>
    <property type="molecule type" value="Genomic_DNA"/>
</dbReference>
<dbReference type="InterPro" id="IPR021215">
    <property type="entry name" value="DUF2752"/>
</dbReference>
<organism evidence="2 3">
    <name type="scientific">Aequorivita lipolytica</name>
    <dbReference type="NCBI Taxonomy" id="153267"/>
    <lineage>
        <taxon>Bacteria</taxon>
        <taxon>Pseudomonadati</taxon>
        <taxon>Bacteroidota</taxon>
        <taxon>Flavobacteriia</taxon>
        <taxon>Flavobacteriales</taxon>
        <taxon>Flavobacteriaceae</taxon>
        <taxon>Aequorivita</taxon>
    </lineage>
</organism>
<keyword evidence="1" id="KW-0812">Transmembrane</keyword>
<feature type="transmembrane region" description="Helical" evidence="1">
    <location>
        <begin position="82"/>
        <end position="103"/>
    </location>
</feature>
<feature type="transmembrane region" description="Helical" evidence="1">
    <location>
        <begin position="16"/>
        <end position="36"/>
    </location>
</feature>